<gene>
    <name evidence="5" type="primary">arnB</name>
    <name evidence="5" type="ORF">Ttaiw_01517</name>
</gene>
<protein>
    <submittedName>
        <fullName evidence="5">UDP-4-amino-4-deoxy-L-arabinose--oxoglutarate aminotransferase</fullName>
        <ecNumber evidence="5">2.6.1.87</ecNumber>
    </submittedName>
</protein>
<dbReference type="Gene3D" id="3.90.1150.10">
    <property type="entry name" value="Aspartate Aminotransferase, domain 1"/>
    <property type="match status" value="1"/>
</dbReference>
<dbReference type="Gene3D" id="3.40.640.10">
    <property type="entry name" value="Type I PLP-dependent aspartate aminotransferase-like (Major domain)"/>
    <property type="match status" value="1"/>
</dbReference>
<dbReference type="GO" id="GO:0099620">
    <property type="term" value="F:UDP-4-amino-4-deoxy-L-arabinose aminotransferase"/>
    <property type="evidence" value="ECO:0007669"/>
    <property type="project" value="UniProtKB-EC"/>
</dbReference>
<keyword evidence="6" id="KW-1185">Reference proteome</keyword>
<proteinExistence type="inferred from homology"/>
<evidence type="ECO:0000313" key="5">
    <source>
        <dbReference type="EMBL" id="TSE31343.1"/>
    </source>
</evidence>
<dbReference type="InterPro" id="IPR015424">
    <property type="entry name" value="PyrdxlP-dep_Trfase"/>
</dbReference>
<dbReference type="SUPFAM" id="SSF53383">
    <property type="entry name" value="PLP-dependent transferases"/>
    <property type="match status" value="1"/>
</dbReference>
<evidence type="ECO:0000256" key="4">
    <source>
        <dbReference type="RuleBase" id="RU004508"/>
    </source>
</evidence>
<dbReference type="PIRSF" id="PIRSF000390">
    <property type="entry name" value="PLP_StrS"/>
    <property type="match status" value="1"/>
</dbReference>
<dbReference type="PANTHER" id="PTHR30244:SF34">
    <property type="entry name" value="DTDP-4-AMINO-4,6-DIDEOXYGALACTOSE TRANSAMINASE"/>
    <property type="match status" value="1"/>
</dbReference>
<comment type="similarity">
    <text evidence="1 4">Belongs to the DegT/DnrJ/EryC1 family.</text>
</comment>
<reference evidence="5 6" key="1">
    <citation type="submission" date="2019-07" db="EMBL/GenBank/DDBJ databases">
        <title>Tepidimonas taiwanensis I1-1 draft genome.</title>
        <authorList>
            <person name="Da Costa M.S."/>
            <person name="Froufe H.J.C."/>
            <person name="Egas C."/>
            <person name="Albuquerque L."/>
        </authorList>
    </citation>
    <scope>NUCLEOTIDE SEQUENCE [LARGE SCALE GENOMIC DNA]</scope>
    <source>
        <strain evidence="5 6">I1-1</strain>
    </source>
</reference>
<evidence type="ECO:0000256" key="2">
    <source>
        <dbReference type="PIRSR" id="PIRSR000390-1"/>
    </source>
</evidence>
<dbReference type="EMBL" id="VJOM01000015">
    <property type="protein sequence ID" value="TSE31343.1"/>
    <property type="molecule type" value="Genomic_DNA"/>
</dbReference>
<evidence type="ECO:0000256" key="3">
    <source>
        <dbReference type="PIRSR" id="PIRSR000390-2"/>
    </source>
</evidence>
<feature type="active site" description="Proton acceptor" evidence="2">
    <location>
        <position position="181"/>
    </location>
</feature>
<comment type="caution">
    <text evidence="5">The sequence shown here is derived from an EMBL/GenBank/DDBJ whole genome shotgun (WGS) entry which is preliminary data.</text>
</comment>
<dbReference type="AlphaFoldDB" id="A0A554X694"/>
<name>A0A554X694_9BURK</name>
<keyword evidence="5" id="KW-0032">Aminotransferase</keyword>
<dbReference type="InterPro" id="IPR000653">
    <property type="entry name" value="DegT/StrS_aminotransferase"/>
</dbReference>
<dbReference type="Pfam" id="PF01041">
    <property type="entry name" value="DegT_DnrJ_EryC1"/>
    <property type="match status" value="1"/>
</dbReference>
<dbReference type="STRING" id="307486.GCA_000807215_00800"/>
<sequence length="378" mass="40515">MRNIPIAVPCIGQEEVEAVREVLMSGWLTQGPRVKAFERAFAVRHRVEHALATTSCTTALHLALASLGIGPGDEVVVPAFTWIATANVVTHLGATPVFADVCRDTYNIDAAQLSGLITPRTKAVIVVHLFGLCADMEAVRKAVPPGIPIIEDAACAAGASYHGVPAGALGTIGCFSFHPRKSITCGEGGMLTTNDAAIAARAEILRNHGASIPEEVRHAGLRPWEMPDFDVAGYNYRMTDMQAAVGLVQLGRLDGFIAERQKLAALYDKLLAQIEWIRPPKVPTGYGHAWQAYVTLIDKDKSPLDQNSVLARLAEKGIGGRAGTHAVTRLGAYRGRSNAIQGGFPVADELDAWTMALPLHNKMTESDVEYVVEVLKGL</sequence>
<organism evidence="5 6">
    <name type="scientific">Tepidimonas taiwanensis</name>
    <dbReference type="NCBI Taxonomy" id="307486"/>
    <lineage>
        <taxon>Bacteria</taxon>
        <taxon>Pseudomonadati</taxon>
        <taxon>Pseudomonadota</taxon>
        <taxon>Betaproteobacteria</taxon>
        <taxon>Burkholderiales</taxon>
        <taxon>Tepidimonas</taxon>
    </lineage>
</organism>
<accession>A0A554X694</accession>
<feature type="modified residue" description="N6-(pyridoxal phosphate)lysine" evidence="3">
    <location>
        <position position="181"/>
    </location>
</feature>
<dbReference type="EC" id="2.6.1.87" evidence="5"/>
<evidence type="ECO:0000313" key="6">
    <source>
        <dbReference type="Proteomes" id="UP000317763"/>
    </source>
</evidence>
<keyword evidence="3 4" id="KW-0663">Pyridoxal phosphate</keyword>
<dbReference type="PANTHER" id="PTHR30244">
    <property type="entry name" value="TRANSAMINASE"/>
    <property type="match status" value="1"/>
</dbReference>
<dbReference type="Proteomes" id="UP000317763">
    <property type="component" value="Unassembled WGS sequence"/>
</dbReference>
<evidence type="ECO:0000256" key="1">
    <source>
        <dbReference type="ARBA" id="ARBA00037999"/>
    </source>
</evidence>
<dbReference type="CDD" id="cd00616">
    <property type="entry name" value="AHBA_syn"/>
    <property type="match status" value="1"/>
</dbReference>
<keyword evidence="5" id="KW-0808">Transferase</keyword>
<dbReference type="GO" id="GO:0030170">
    <property type="term" value="F:pyridoxal phosphate binding"/>
    <property type="evidence" value="ECO:0007669"/>
    <property type="project" value="TreeGrafter"/>
</dbReference>
<dbReference type="GO" id="GO:0000271">
    <property type="term" value="P:polysaccharide biosynthetic process"/>
    <property type="evidence" value="ECO:0007669"/>
    <property type="project" value="TreeGrafter"/>
</dbReference>
<dbReference type="InterPro" id="IPR015421">
    <property type="entry name" value="PyrdxlP-dep_Trfase_major"/>
</dbReference>
<dbReference type="InterPro" id="IPR015422">
    <property type="entry name" value="PyrdxlP-dep_Trfase_small"/>
</dbReference>